<evidence type="ECO:0000313" key="1">
    <source>
        <dbReference type="EMBL" id="SFH43120.1"/>
    </source>
</evidence>
<keyword evidence="2" id="KW-1185">Reference proteome</keyword>
<dbReference type="AlphaFoldDB" id="A0A1I2ZZR3"/>
<dbReference type="EMBL" id="FOPP01000012">
    <property type="protein sequence ID" value="SFH43120.1"/>
    <property type="molecule type" value="Genomic_DNA"/>
</dbReference>
<proteinExistence type="predicted"/>
<dbReference type="RefSeq" id="WP_090997198.1">
    <property type="nucleotide sequence ID" value="NZ_FOPP01000012.1"/>
</dbReference>
<organism evidence="1 2">
    <name type="scientific">Pedobacter insulae</name>
    <dbReference type="NCBI Taxonomy" id="414048"/>
    <lineage>
        <taxon>Bacteria</taxon>
        <taxon>Pseudomonadati</taxon>
        <taxon>Bacteroidota</taxon>
        <taxon>Sphingobacteriia</taxon>
        <taxon>Sphingobacteriales</taxon>
        <taxon>Sphingobacteriaceae</taxon>
        <taxon>Pedobacter</taxon>
    </lineage>
</organism>
<evidence type="ECO:0000313" key="2">
    <source>
        <dbReference type="Proteomes" id="UP000199666"/>
    </source>
</evidence>
<name>A0A1I2ZZR3_9SPHI</name>
<reference evidence="1 2" key="1">
    <citation type="submission" date="2016-10" db="EMBL/GenBank/DDBJ databases">
        <authorList>
            <person name="de Groot N.N."/>
        </authorList>
    </citation>
    <scope>NUCLEOTIDE SEQUENCE [LARGE SCALE GENOMIC DNA]</scope>
    <source>
        <strain evidence="1 2">DSM 18684</strain>
    </source>
</reference>
<accession>A0A1I2ZZR3</accession>
<protein>
    <submittedName>
        <fullName evidence="1">Uncharacterized protein</fullName>
    </submittedName>
</protein>
<sequence>MVETLTDSLEPIVDTNIKPLMNVKISNVLGSCIEAADKPNRINININGVKPENLLSHIDILTAIEYYGITEFLDTIGEDKIRAYLDSDK</sequence>
<dbReference type="Proteomes" id="UP000199666">
    <property type="component" value="Unassembled WGS sequence"/>
</dbReference>
<dbReference type="OrthoDB" id="772552at2"/>
<gene>
    <name evidence="1" type="ORF">SAMN04489864_11241</name>
</gene>
<dbReference type="STRING" id="414048.SAMN04489864_11241"/>